<evidence type="ECO:0000259" key="7">
    <source>
        <dbReference type="Pfam" id="PF00107"/>
    </source>
</evidence>
<dbReference type="Proteomes" id="UP001596958">
    <property type="component" value="Unassembled WGS sequence"/>
</dbReference>
<keyword evidence="4 6" id="KW-0862">Zinc</keyword>
<dbReference type="Gene3D" id="3.40.50.720">
    <property type="entry name" value="NAD(P)-binding Rossmann-like Domain"/>
    <property type="match status" value="1"/>
</dbReference>
<reference evidence="10" key="1">
    <citation type="journal article" date="2019" name="Int. J. Syst. Evol. Microbiol.">
        <title>The Global Catalogue of Microorganisms (GCM) 10K type strain sequencing project: providing services to taxonomists for standard genome sequencing and annotation.</title>
        <authorList>
            <consortium name="The Broad Institute Genomics Platform"/>
            <consortium name="The Broad Institute Genome Sequencing Center for Infectious Disease"/>
            <person name="Wu L."/>
            <person name="Ma J."/>
        </authorList>
    </citation>
    <scope>NUCLEOTIDE SEQUENCE [LARGE SCALE GENOMIC DNA]</scope>
    <source>
        <strain evidence="10">CCUG 63418</strain>
    </source>
</reference>
<evidence type="ECO:0000256" key="3">
    <source>
        <dbReference type="ARBA" id="ARBA00022723"/>
    </source>
</evidence>
<gene>
    <name evidence="9" type="ORF">ACFQZS_06525</name>
</gene>
<comment type="cofactor">
    <cofactor evidence="1 6">
        <name>Zn(2+)</name>
        <dbReference type="ChEBI" id="CHEBI:29105"/>
    </cofactor>
</comment>
<sequence length="345" mass="36968">MMKGLVVTTDHRAELKNISLPSPGPFEALVKILACGICSTTDSELIRGTQPNNSEYPCLLGHEGIGEVIQIGANVKYFKTGDWVTRPAGILPGTTRDGLTSAWGGFAEYGLVTDYKALAESGSKAMLNDYTALRQNVLTNGPQVGLAASVLSIALAETLDWSEKLSMANSTVCVNGTGIAGLSLVLWAKLAGASKVIALGRRTERLALAKELGADELINISDKTGIDEVKALSNGGVDVFMEATGVASQMEVAIRSLKPGGTVGVYGVATDNIYKLDWRWFPPDIRFMMHEPQEHLARARVIDLIAKGKIPVEKLMTHNWPLDDFQQAFDAVQAGKVVKAMLIIA</sequence>
<keyword evidence="10" id="KW-1185">Reference proteome</keyword>
<dbReference type="PROSITE" id="PS00059">
    <property type="entry name" value="ADH_ZINC"/>
    <property type="match status" value="1"/>
</dbReference>
<dbReference type="RefSeq" id="WP_377098452.1">
    <property type="nucleotide sequence ID" value="NZ_JBHTHU010000005.1"/>
</dbReference>
<feature type="domain" description="Alcohol dehydrogenase-like C-terminal" evidence="7">
    <location>
        <begin position="181"/>
        <end position="272"/>
    </location>
</feature>
<protein>
    <submittedName>
        <fullName evidence="9">Zinc-binding dehydrogenase</fullName>
    </submittedName>
</protein>
<dbReference type="Gene3D" id="3.90.180.10">
    <property type="entry name" value="Medium-chain alcohol dehydrogenases, catalytic domain"/>
    <property type="match status" value="1"/>
</dbReference>
<dbReference type="InterPro" id="IPR013154">
    <property type="entry name" value="ADH-like_N"/>
</dbReference>
<dbReference type="EMBL" id="JBHTHU010000005">
    <property type="protein sequence ID" value="MFD0749789.1"/>
    <property type="molecule type" value="Genomic_DNA"/>
</dbReference>
<proteinExistence type="inferred from homology"/>
<keyword evidence="3 6" id="KW-0479">Metal-binding</keyword>
<evidence type="ECO:0000313" key="9">
    <source>
        <dbReference type="EMBL" id="MFD0749789.1"/>
    </source>
</evidence>
<name>A0ABW2YTM8_9SPHI</name>
<dbReference type="InterPro" id="IPR011032">
    <property type="entry name" value="GroES-like_sf"/>
</dbReference>
<dbReference type="Pfam" id="PF00107">
    <property type="entry name" value="ADH_zinc_N"/>
    <property type="match status" value="1"/>
</dbReference>
<organism evidence="9 10">
    <name type="scientific">Mucilaginibacter calamicampi</name>
    <dbReference type="NCBI Taxonomy" id="1302352"/>
    <lineage>
        <taxon>Bacteria</taxon>
        <taxon>Pseudomonadati</taxon>
        <taxon>Bacteroidota</taxon>
        <taxon>Sphingobacteriia</taxon>
        <taxon>Sphingobacteriales</taxon>
        <taxon>Sphingobacteriaceae</taxon>
        <taxon>Mucilaginibacter</taxon>
    </lineage>
</organism>
<dbReference type="SUPFAM" id="SSF51735">
    <property type="entry name" value="NAD(P)-binding Rossmann-fold domains"/>
    <property type="match status" value="1"/>
</dbReference>
<evidence type="ECO:0000256" key="5">
    <source>
        <dbReference type="ARBA" id="ARBA00023002"/>
    </source>
</evidence>
<dbReference type="Pfam" id="PF08240">
    <property type="entry name" value="ADH_N"/>
    <property type="match status" value="1"/>
</dbReference>
<evidence type="ECO:0000256" key="4">
    <source>
        <dbReference type="ARBA" id="ARBA00022833"/>
    </source>
</evidence>
<evidence type="ECO:0000256" key="1">
    <source>
        <dbReference type="ARBA" id="ARBA00001947"/>
    </source>
</evidence>
<dbReference type="InterPro" id="IPR036291">
    <property type="entry name" value="NAD(P)-bd_dom_sf"/>
</dbReference>
<dbReference type="InterPro" id="IPR013149">
    <property type="entry name" value="ADH-like_C"/>
</dbReference>
<accession>A0ABW2YTM8</accession>
<feature type="domain" description="Alcohol dehydrogenase-like N-terminal" evidence="8">
    <location>
        <begin position="25"/>
        <end position="114"/>
    </location>
</feature>
<comment type="similarity">
    <text evidence="2 6">Belongs to the zinc-containing alcohol dehydrogenase family.</text>
</comment>
<evidence type="ECO:0000256" key="2">
    <source>
        <dbReference type="ARBA" id="ARBA00008072"/>
    </source>
</evidence>
<dbReference type="SUPFAM" id="SSF50129">
    <property type="entry name" value="GroES-like"/>
    <property type="match status" value="1"/>
</dbReference>
<evidence type="ECO:0000313" key="10">
    <source>
        <dbReference type="Proteomes" id="UP001596958"/>
    </source>
</evidence>
<comment type="caution">
    <text evidence="9">The sequence shown here is derived from an EMBL/GenBank/DDBJ whole genome shotgun (WGS) entry which is preliminary data.</text>
</comment>
<evidence type="ECO:0000259" key="8">
    <source>
        <dbReference type="Pfam" id="PF08240"/>
    </source>
</evidence>
<evidence type="ECO:0000256" key="6">
    <source>
        <dbReference type="RuleBase" id="RU361277"/>
    </source>
</evidence>
<keyword evidence="5" id="KW-0560">Oxidoreductase</keyword>
<dbReference type="InterPro" id="IPR002328">
    <property type="entry name" value="ADH_Zn_CS"/>
</dbReference>
<dbReference type="PANTHER" id="PTHR43350">
    <property type="entry name" value="NAD-DEPENDENT ALCOHOL DEHYDROGENASE"/>
    <property type="match status" value="1"/>
</dbReference>
<dbReference type="PANTHER" id="PTHR43350:SF19">
    <property type="entry name" value="D-GULOSIDE 3-DEHYDROGENASE"/>
    <property type="match status" value="1"/>
</dbReference>